<dbReference type="PANTHER" id="PTHR24302:SF15">
    <property type="entry name" value="FATTY-ACID PEROXYGENASE"/>
    <property type="match status" value="1"/>
</dbReference>
<keyword evidence="6 9" id="KW-0408">Iron</keyword>
<dbReference type="InterPro" id="IPR036396">
    <property type="entry name" value="Cyt_P450_sf"/>
</dbReference>
<keyword evidence="7 10" id="KW-0503">Monooxygenase</keyword>
<evidence type="ECO:0000313" key="12">
    <source>
        <dbReference type="WBParaSite" id="scaffold8166_cov260.g12804"/>
    </source>
</evidence>
<comment type="cofactor">
    <cofactor evidence="9">
        <name>heme</name>
        <dbReference type="ChEBI" id="CHEBI:30413"/>
    </cofactor>
</comment>
<evidence type="ECO:0000256" key="4">
    <source>
        <dbReference type="ARBA" id="ARBA00022723"/>
    </source>
</evidence>
<evidence type="ECO:0000256" key="1">
    <source>
        <dbReference type="ARBA" id="ARBA00003690"/>
    </source>
</evidence>
<dbReference type="GO" id="GO:0016705">
    <property type="term" value="F:oxidoreductase activity, acting on paired donors, with incorporation or reduction of molecular oxygen"/>
    <property type="evidence" value="ECO:0007669"/>
    <property type="project" value="InterPro"/>
</dbReference>
<dbReference type="InterPro" id="IPR001128">
    <property type="entry name" value="Cyt_P450"/>
</dbReference>
<evidence type="ECO:0000256" key="8">
    <source>
        <dbReference type="ARBA" id="ARBA00043906"/>
    </source>
</evidence>
<name>A0A915N9T8_MELJA</name>
<dbReference type="GO" id="GO:0005789">
    <property type="term" value="C:endoplasmic reticulum membrane"/>
    <property type="evidence" value="ECO:0007669"/>
    <property type="project" value="UniProtKB-SubCell"/>
</dbReference>
<dbReference type="InterPro" id="IPR002403">
    <property type="entry name" value="Cyt_P450_E_grp-IV"/>
</dbReference>
<dbReference type="AlphaFoldDB" id="A0A915N9T8"/>
<comment type="function">
    <text evidence="1">May be involved in the metabolism of insect hormones and in the breakdown of synthetic insecticides.</text>
</comment>
<evidence type="ECO:0000256" key="6">
    <source>
        <dbReference type="ARBA" id="ARBA00023004"/>
    </source>
</evidence>
<reference evidence="12" key="1">
    <citation type="submission" date="2022-11" db="UniProtKB">
        <authorList>
            <consortium name="WormBaseParasite"/>
        </authorList>
    </citation>
    <scope>IDENTIFICATION</scope>
</reference>
<evidence type="ECO:0000256" key="2">
    <source>
        <dbReference type="ARBA" id="ARBA00010617"/>
    </source>
</evidence>
<dbReference type="PRINTS" id="PR00465">
    <property type="entry name" value="EP450IV"/>
</dbReference>
<organism evidence="11 12">
    <name type="scientific">Meloidogyne javanica</name>
    <name type="common">Root-knot nematode worm</name>
    <dbReference type="NCBI Taxonomy" id="6303"/>
    <lineage>
        <taxon>Eukaryota</taxon>
        <taxon>Metazoa</taxon>
        <taxon>Ecdysozoa</taxon>
        <taxon>Nematoda</taxon>
        <taxon>Chromadorea</taxon>
        <taxon>Rhabditida</taxon>
        <taxon>Tylenchina</taxon>
        <taxon>Tylenchomorpha</taxon>
        <taxon>Tylenchoidea</taxon>
        <taxon>Meloidogynidae</taxon>
        <taxon>Meloidogyninae</taxon>
        <taxon>Meloidogyne</taxon>
        <taxon>Meloidogyne incognita group</taxon>
    </lineage>
</organism>
<evidence type="ECO:0000256" key="5">
    <source>
        <dbReference type="ARBA" id="ARBA00023002"/>
    </source>
</evidence>
<keyword evidence="3 9" id="KW-0349">Heme</keyword>
<accession>A0A915N9T8</accession>
<evidence type="ECO:0000256" key="10">
    <source>
        <dbReference type="RuleBase" id="RU000461"/>
    </source>
</evidence>
<sequence>MLLLLLLIITISIIFLFWAAIRNNNYWKKKGIPGPKPLPLKGNIDQIFGKNIAAIQKQKWSKEFGSVYGIKNGWFNELVISDPVMVKQVFVDKFEKFHGRAFERHTILEEIVLNCVLFLLAGFDTTSNNLSLMAHYLVMYPEVQKRLFEEIEEVCGDRDEMPSYEELAKLKYADAVFRETQRLCPIASGVTRICEETTTLGGIIVEKGTNISIDLLTLHRDAKLWGEDAEEFKPERWLNGEELTFYYPFGGGPRICIGLRFAIMETKMILVRLLKTFELKRCLETEAELKFSGQIVLNPGKGRAQYA</sequence>
<dbReference type="InterPro" id="IPR050705">
    <property type="entry name" value="Cytochrome_P450_3A"/>
</dbReference>
<feature type="binding site" description="axial binding residue" evidence="9">
    <location>
        <position position="256"/>
    </location>
    <ligand>
        <name>heme</name>
        <dbReference type="ChEBI" id="CHEBI:30413"/>
    </ligand>
    <ligandPart>
        <name>Fe</name>
        <dbReference type="ChEBI" id="CHEBI:18248"/>
    </ligandPart>
</feature>
<keyword evidence="5 10" id="KW-0560">Oxidoreductase</keyword>
<dbReference type="PANTHER" id="PTHR24302">
    <property type="entry name" value="CYTOCHROME P450 FAMILY 3"/>
    <property type="match status" value="1"/>
</dbReference>
<dbReference type="InterPro" id="IPR017972">
    <property type="entry name" value="Cyt_P450_CS"/>
</dbReference>
<dbReference type="Pfam" id="PF00067">
    <property type="entry name" value="p450"/>
    <property type="match status" value="2"/>
</dbReference>
<evidence type="ECO:0000313" key="11">
    <source>
        <dbReference type="Proteomes" id="UP000887561"/>
    </source>
</evidence>
<comment type="similarity">
    <text evidence="2 10">Belongs to the cytochrome P450 family.</text>
</comment>
<dbReference type="Gene3D" id="1.10.630.10">
    <property type="entry name" value="Cytochrome P450"/>
    <property type="match status" value="2"/>
</dbReference>
<dbReference type="GO" id="GO:0005506">
    <property type="term" value="F:iron ion binding"/>
    <property type="evidence" value="ECO:0007669"/>
    <property type="project" value="InterPro"/>
</dbReference>
<dbReference type="SUPFAM" id="SSF48264">
    <property type="entry name" value="Cytochrome P450"/>
    <property type="match status" value="2"/>
</dbReference>
<evidence type="ECO:0000256" key="7">
    <source>
        <dbReference type="ARBA" id="ARBA00023033"/>
    </source>
</evidence>
<dbReference type="GO" id="GO:0008395">
    <property type="term" value="F:steroid hydroxylase activity"/>
    <property type="evidence" value="ECO:0007669"/>
    <property type="project" value="TreeGrafter"/>
</dbReference>
<dbReference type="PRINTS" id="PR00385">
    <property type="entry name" value="P450"/>
</dbReference>
<evidence type="ECO:0000256" key="9">
    <source>
        <dbReference type="PIRSR" id="PIRSR602403-1"/>
    </source>
</evidence>
<comment type="function">
    <text evidence="8">Cytochromes P450 are a group of heme-thiolate monooxygenases. They oxidize a variety of structurally unrelated compounds, including steroids, fatty acids, and xenobiotics.</text>
</comment>
<proteinExistence type="inferred from homology"/>
<dbReference type="PROSITE" id="PS00086">
    <property type="entry name" value="CYTOCHROME_P450"/>
    <property type="match status" value="1"/>
</dbReference>
<dbReference type="GO" id="GO:0020037">
    <property type="term" value="F:heme binding"/>
    <property type="evidence" value="ECO:0007669"/>
    <property type="project" value="InterPro"/>
</dbReference>
<keyword evidence="11" id="KW-1185">Reference proteome</keyword>
<protein>
    <submittedName>
        <fullName evidence="12">Cytochrome P450</fullName>
    </submittedName>
</protein>
<dbReference type="Proteomes" id="UP000887561">
    <property type="component" value="Unplaced"/>
</dbReference>
<keyword evidence="4 9" id="KW-0479">Metal-binding</keyword>
<dbReference type="WBParaSite" id="scaffold8166_cov260.g12804">
    <property type="protein sequence ID" value="scaffold8166_cov260.g12804"/>
    <property type="gene ID" value="scaffold8166_cov260.g12804"/>
</dbReference>
<evidence type="ECO:0000256" key="3">
    <source>
        <dbReference type="ARBA" id="ARBA00022617"/>
    </source>
</evidence>